<keyword evidence="4" id="KW-1185">Reference proteome</keyword>
<dbReference type="AlphaFoldDB" id="A0AAU9K8L3"/>
<dbReference type="CDD" id="cd22966">
    <property type="entry name" value="DD_DYDC-like"/>
    <property type="match status" value="1"/>
</dbReference>
<name>A0AAU9K8L3_9CILI</name>
<comment type="caution">
    <text evidence="3">The sequence shown here is derived from an EMBL/GenBank/DDBJ whole genome shotgun (WGS) entry which is preliminary data.</text>
</comment>
<dbReference type="GO" id="GO:0048188">
    <property type="term" value="C:Set1C/COMPASS complex"/>
    <property type="evidence" value="ECO:0007669"/>
    <property type="project" value="InterPro"/>
</dbReference>
<evidence type="ECO:0000256" key="1">
    <source>
        <dbReference type="SAM" id="Coils"/>
    </source>
</evidence>
<sequence length="638" mass="74930">MSNLVNHARFIKAQEHEDIKYLKQDPIGDVVAEALSELYLAKPNNPLHFLGNWLLNYAATLKNKDQEYTRLEQKDSLIQKHEQALQDERDIEEKERIEKDLKKSKEEEFAASIKASLDLDDILKDFINFLKKSTNATAVYAGILEKVKRPIKETDEELAHIDDEAPQHIRYIEASEGSEFMVGKTIKEEEGEITYSVWKEPEVEDAGSGDEENKVEKPPKLYQLNAKFVPDVISELKLKFFDVPKLGSYFVVPMTYKSCLSEASFDFAVEDALECRRQRADQEQEKLNYENRSNKDEEEKIFEEIVEAPYKTNDIKLIVGLDSMGQDREFTEEDRKKCVDWIVFFTNEWERAENQSLKKDITAYLSVYDHNKEVYNEKQLDWSEEERLAAEEAVKTLDVNAHDDLKHLAESKALLEILRKRVLDPSMLREIYSFKDFKVIKFARVFQLVFYYFGIDREKLVTPGTNQLNWKNSKKYLNDHFENCLKTVNPSGPKNEKPPAYARTLKLDKDVKSVNSELLRKYSLSLFLLFRFLELCLRVRILDVTCRRRQYLMKKEERELAIKTFEDLANKKQQALEEARDKFNKEQDLLDEFAERAVFDDNKFLQEFDEIESNRPIEIPPEVFPDEDGDLEWEETNP</sequence>
<dbReference type="Gene3D" id="1.20.890.10">
    <property type="entry name" value="cAMP-dependent protein kinase regulatory subunit, dimerization-anchoring domain"/>
    <property type="match status" value="1"/>
</dbReference>
<feature type="compositionally biased region" description="Acidic residues" evidence="2">
    <location>
        <begin position="624"/>
        <end position="638"/>
    </location>
</feature>
<feature type="region of interest" description="Disordered" evidence="2">
    <location>
        <begin position="614"/>
        <end position="638"/>
    </location>
</feature>
<feature type="coiled-coil region" evidence="1">
    <location>
        <begin position="54"/>
        <end position="94"/>
    </location>
</feature>
<evidence type="ECO:0000313" key="3">
    <source>
        <dbReference type="EMBL" id="CAG9333476.1"/>
    </source>
</evidence>
<reference evidence="3" key="1">
    <citation type="submission" date="2021-09" db="EMBL/GenBank/DDBJ databases">
        <authorList>
            <consortium name="AG Swart"/>
            <person name="Singh M."/>
            <person name="Singh A."/>
            <person name="Seah K."/>
            <person name="Emmerich C."/>
        </authorList>
    </citation>
    <scope>NUCLEOTIDE SEQUENCE</scope>
    <source>
        <strain evidence="3">ATCC30299</strain>
    </source>
</reference>
<dbReference type="PANTHER" id="PTHR23356:SF16">
    <property type="entry name" value="DPY30 DOMAIN CONTAINING 2"/>
    <property type="match status" value="1"/>
</dbReference>
<accession>A0AAU9K8L3</accession>
<feature type="coiled-coil region" evidence="1">
    <location>
        <begin position="272"/>
        <end position="300"/>
    </location>
</feature>
<proteinExistence type="predicted"/>
<protein>
    <submittedName>
        <fullName evidence="3">Uncharacterized protein</fullName>
    </submittedName>
</protein>
<gene>
    <name evidence="3" type="ORF">BSTOLATCC_MIC58288</name>
</gene>
<evidence type="ECO:0000313" key="4">
    <source>
        <dbReference type="Proteomes" id="UP001162131"/>
    </source>
</evidence>
<dbReference type="InterPro" id="IPR049630">
    <property type="entry name" value="DYDC-like_DD"/>
</dbReference>
<dbReference type="EMBL" id="CAJZBQ010000056">
    <property type="protein sequence ID" value="CAG9333476.1"/>
    <property type="molecule type" value="Genomic_DNA"/>
</dbReference>
<evidence type="ECO:0000256" key="2">
    <source>
        <dbReference type="SAM" id="MobiDB-lite"/>
    </source>
</evidence>
<keyword evidence="1" id="KW-0175">Coiled coil</keyword>
<dbReference type="Proteomes" id="UP001162131">
    <property type="component" value="Unassembled WGS sequence"/>
</dbReference>
<dbReference type="PANTHER" id="PTHR23356">
    <property type="entry name" value="DPY30-RELATED"/>
    <property type="match status" value="1"/>
</dbReference>
<dbReference type="InterPro" id="IPR037856">
    <property type="entry name" value="Sdc1/DPY30"/>
</dbReference>
<organism evidence="3 4">
    <name type="scientific">Blepharisma stoltei</name>
    <dbReference type="NCBI Taxonomy" id="1481888"/>
    <lineage>
        <taxon>Eukaryota</taxon>
        <taxon>Sar</taxon>
        <taxon>Alveolata</taxon>
        <taxon>Ciliophora</taxon>
        <taxon>Postciliodesmatophora</taxon>
        <taxon>Heterotrichea</taxon>
        <taxon>Heterotrichida</taxon>
        <taxon>Blepharismidae</taxon>
        <taxon>Blepharisma</taxon>
    </lineage>
</organism>
<feature type="coiled-coil region" evidence="1">
    <location>
        <begin position="558"/>
        <end position="596"/>
    </location>
</feature>